<protein>
    <submittedName>
        <fullName evidence="2">Depupylase/deamidase Dop</fullName>
        <ecNumber evidence="2">3.5.1.119</ecNumber>
    </submittedName>
</protein>
<dbReference type="PANTHER" id="PTHR42307:SF2">
    <property type="entry name" value="PUP DEAMIDASE_DEPUPYLASE"/>
    <property type="match status" value="1"/>
</dbReference>
<dbReference type="RefSeq" id="WP_343886096.1">
    <property type="nucleotide sequence ID" value="NZ_BAAAKI010000013.1"/>
</dbReference>
<evidence type="ECO:0000313" key="2">
    <source>
        <dbReference type="EMBL" id="MFC6397740.1"/>
    </source>
</evidence>
<dbReference type="EMBL" id="JBHSUA010000021">
    <property type="protein sequence ID" value="MFC6397740.1"/>
    <property type="molecule type" value="Genomic_DNA"/>
</dbReference>
<sequence length="496" mass="54261">MAVVGTETEYGVWAAGLAPGQHVDAITLSEAVVGHVEAAGTQWDYADEQPLVDARGSVLPRRIAHPDQLTDEVRQANRLLANGGRSYVDHAHPEWSGPEVTSAQAALVRDLAGDQIHVDAARRASERLGLDIRLARNTTDNQGHSYGCHENYLVPREVPFADIVEQFAGHLASRVVTCGAGRVGLGQRGDRCGYQVSQRADFIERLTALATTIRRPLVNTRDEPHADQTRWRRLHVIAGDANRLDVAAVVKVGAAQLVLQAIAAGARVPGPVDPVTAVQAFSHDTSCTITVPCTDGRDRTAVQLQRAWLEAARNHALGDPIGDAPTVLSLWSRLLDDLEADPMSCADRIDWVAKLRLLDALRTRHGLGWDDPRLVALDLQWGDLDPTRSPASKLAERGSTVRVVTDDEVTQALTEPPADTRAWLRGTLLHRFGDHIASASWDQVVFDTARGQRAWRLLNPTEGTREQWEPRLWSISSIEKLAALGDSVGWTTKEEM</sequence>
<name>A0ABW1X2N6_9ACTN</name>
<reference evidence="3" key="1">
    <citation type="journal article" date="2019" name="Int. J. Syst. Evol. Microbiol.">
        <title>The Global Catalogue of Microorganisms (GCM) 10K type strain sequencing project: providing services to taxonomists for standard genome sequencing and annotation.</title>
        <authorList>
            <consortium name="The Broad Institute Genomics Platform"/>
            <consortium name="The Broad Institute Genome Sequencing Center for Infectious Disease"/>
            <person name="Wu L."/>
            <person name="Ma J."/>
        </authorList>
    </citation>
    <scope>NUCLEOTIDE SEQUENCE [LARGE SCALE GENOMIC DNA]</scope>
    <source>
        <strain evidence="3">CGMCC 1.15277</strain>
    </source>
</reference>
<dbReference type="PANTHER" id="PTHR42307">
    <property type="entry name" value="PUP DEAMIDASE/DEPUPYLASE"/>
    <property type="match status" value="1"/>
</dbReference>
<evidence type="ECO:0000313" key="3">
    <source>
        <dbReference type="Proteomes" id="UP001596266"/>
    </source>
</evidence>
<dbReference type="Pfam" id="PF03136">
    <property type="entry name" value="Pup_ligase"/>
    <property type="match status" value="1"/>
</dbReference>
<dbReference type="InterPro" id="IPR022366">
    <property type="entry name" value="Pup_deamidase"/>
</dbReference>
<gene>
    <name evidence="2" type="primary">dop</name>
    <name evidence="2" type="ORF">ACFP57_12205</name>
</gene>
<evidence type="ECO:0000256" key="1">
    <source>
        <dbReference type="ARBA" id="ARBA00009114"/>
    </source>
</evidence>
<organism evidence="2 3">
    <name type="scientific">Luteococcus sanguinis</name>
    <dbReference type="NCBI Taxonomy" id="174038"/>
    <lineage>
        <taxon>Bacteria</taxon>
        <taxon>Bacillati</taxon>
        <taxon>Actinomycetota</taxon>
        <taxon>Actinomycetes</taxon>
        <taxon>Propionibacteriales</taxon>
        <taxon>Propionibacteriaceae</taxon>
        <taxon>Luteococcus</taxon>
    </lineage>
</organism>
<dbReference type="GO" id="GO:0016787">
    <property type="term" value="F:hydrolase activity"/>
    <property type="evidence" value="ECO:0007669"/>
    <property type="project" value="UniProtKB-KW"/>
</dbReference>
<dbReference type="NCBIfam" id="TIGR03688">
    <property type="entry name" value="depupylase_Dop"/>
    <property type="match status" value="1"/>
</dbReference>
<keyword evidence="2" id="KW-0378">Hydrolase</keyword>
<keyword evidence="3" id="KW-1185">Reference proteome</keyword>
<dbReference type="Proteomes" id="UP001596266">
    <property type="component" value="Unassembled WGS sequence"/>
</dbReference>
<comment type="similarity">
    <text evidence="1">Belongs to the Pup ligase/Pup deamidase family. Pup deamidase subfamily.</text>
</comment>
<accession>A0ABW1X2N6</accession>
<proteinExistence type="inferred from homology"/>
<dbReference type="EC" id="3.5.1.119" evidence="2"/>
<dbReference type="InterPro" id="IPR004347">
    <property type="entry name" value="Pup_ligase/deamidase"/>
</dbReference>
<comment type="caution">
    <text evidence="2">The sequence shown here is derived from an EMBL/GenBank/DDBJ whole genome shotgun (WGS) entry which is preliminary data.</text>
</comment>